<organism evidence="8 9">
    <name type="scientific">Owenia fusiformis</name>
    <name type="common">Polychaete worm</name>
    <dbReference type="NCBI Taxonomy" id="6347"/>
    <lineage>
        <taxon>Eukaryota</taxon>
        <taxon>Metazoa</taxon>
        <taxon>Spiralia</taxon>
        <taxon>Lophotrochozoa</taxon>
        <taxon>Annelida</taxon>
        <taxon>Polychaeta</taxon>
        <taxon>Sedentaria</taxon>
        <taxon>Canalipalpata</taxon>
        <taxon>Sabellida</taxon>
        <taxon>Oweniida</taxon>
        <taxon>Oweniidae</taxon>
        <taxon>Owenia</taxon>
    </lineage>
</organism>
<keyword evidence="6" id="KW-0804">Transcription</keyword>
<dbReference type="Proteomes" id="UP000749559">
    <property type="component" value="Unassembled WGS sequence"/>
</dbReference>
<dbReference type="EMBL" id="CAIIXF020000005">
    <property type="protein sequence ID" value="CAH1783720.1"/>
    <property type="molecule type" value="Genomic_DNA"/>
</dbReference>
<keyword evidence="1" id="KW-0479">Metal-binding</keyword>
<evidence type="ECO:0000256" key="4">
    <source>
        <dbReference type="ARBA" id="ARBA00022833"/>
    </source>
</evidence>
<feature type="compositionally biased region" description="Acidic residues" evidence="7">
    <location>
        <begin position="416"/>
        <end position="426"/>
    </location>
</feature>
<dbReference type="GO" id="GO:0010468">
    <property type="term" value="P:regulation of gene expression"/>
    <property type="evidence" value="ECO:0007669"/>
    <property type="project" value="TreeGrafter"/>
</dbReference>
<evidence type="ECO:0000256" key="7">
    <source>
        <dbReference type="SAM" id="MobiDB-lite"/>
    </source>
</evidence>
<evidence type="ECO:0000256" key="1">
    <source>
        <dbReference type="ARBA" id="ARBA00022723"/>
    </source>
</evidence>
<evidence type="ECO:0000313" key="9">
    <source>
        <dbReference type="Proteomes" id="UP000749559"/>
    </source>
</evidence>
<dbReference type="SUPFAM" id="SSF82199">
    <property type="entry name" value="SET domain"/>
    <property type="match status" value="1"/>
</dbReference>
<gene>
    <name evidence="8" type="ORF">OFUS_LOCUS10033</name>
</gene>
<comment type="caution">
    <text evidence="8">The sequence shown here is derived from an EMBL/GenBank/DDBJ whole genome shotgun (WGS) entry which is preliminary data.</text>
</comment>
<proteinExistence type="predicted"/>
<evidence type="ECO:0000256" key="5">
    <source>
        <dbReference type="ARBA" id="ARBA00023015"/>
    </source>
</evidence>
<feature type="region of interest" description="Disordered" evidence="7">
    <location>
        <begin position="416"/>
        <end position="440"/>
    </location>
</feature>
<feature type="region of interest" description="Disordered" evidence="7">
    <location>
        <begin position="277"/>
        <end position="338"/>
    </location>
</feature>
<dbReference type="GO" id="GO:0008270">
    <property type="term" value="F:zinc ion binding"/>
    <property type="evidence" value="ECO:0007669"/>
    <property type="project" value="UniProtKB-KW"/>
</dbReference>
<dbReference type="InterPro" id="IPR050331">
    <property type="entry name" value="Zinc_finger"/>
</dbReference>
<dbReference type="InterPro" id="IPR001214">
    <property type="entry name" value="SET_dom"/>
</dbReference>
<dbReference type="InterPro" id="IPR036236">
    <property type="entry name" value="Znf_C2H2_sf"/>
</dbReference>
<feature type="compositionally biased region" description="Low complexity" evidence="7">
    <location>
        <begin position="328"/>
        <end position="338"/>
    </location>
</feature>
<dbReference type="PANTHER" id="PTHR16515">
    <property type="entry name" value="PR DOMAIN ZINC FINGER PROTEIN"/>
    <property type="match status" value="1"/>
</dbReference>
<dbReference type="SMART" id="SM00355">
    <property type="entry name" value="ZnF_C2H2"/>
    <property type="match status" value="5"/>
</dbReference>
<evidence type="ECO:0000256" key="6">
    <source>
        <dbReference type="ARBA" id="ARBA00023163"/>
    </source>
</evidence>
<evidence type="ECO:0000256" key="2">
    <source>
        <dbReference type="ARBA" id="ARBA00022737"/>
    </source>
</evidence>
<dbReference type="Gene3D" id="3.30.160.60">
    <property type="entry name" value="Classic Zinc Finger"/>
    <property type="match status" value="4"/>
</dbReference>
<sequence length="1001" mass="114403">MIQRSGQERTERTASEIWQNIRWNNMDSAFTAISRLWKQLWCNDCAVSYSSGCPVHGELNVIQDEYVPPRAISSLPNVFSMVQQDDSKTISIYATTTLSKGTRLGPVDGERQEWNDTTSLEDKWVVFNTNGPSVSIQQNCLNTSNWTVFLSQSEDRNLCNLVVYQHMEDLFLVTNREIQPGEKLLFEYSESYKTCQQLASEVICHIPMVHVIEELSGDNMSVEYETKPDTNDDLQLLDNQSTNNSFKGKDNIPATTETQTPLKDTRTHLSIAADVSEPSVVQSTKDNIGKLNQPDTFGKVGRPRKPDTCGRVGRPRKTNPCMRGGKISKSNNTVSVSSNLKQSTCNKLKVGRPRWKVQKVESLDNDLDIDINDGNENTLCKQVENIESHDYSQNSIRKEGTPCKQLKYVESDVGNEEFDGNAENDNTETQGEKMKGNIGMPSKVGRPCKKQLQNDNVIFNNDSTLATSSSKQVRKCSNEDESHVDKAAKEEVDSIPSYKTRHIFPQLMGPAQEVNVITVVKEELKAMADDQVDKLVQAPVIVKDPSAPDHNPARHRARGLIGWHLNMQAPHYKYKEIYRKIYEGVKYQMTYKTTGTGVYEIHTEIICNHPNDTVSNLLLYGETKKPEPAMKAAYSKISESINIDMYEMQVKHFKNYIQATDHRSSVINRDGKCIKVHDFSIEPAINEDLCYICFICSPIRIYPQQNCAYYRRHVKYHFKDLVCEQCGEKFKRKNGLKKHIRVHHTVDRPKNYKCDMCVKAFRTPTEMNQHRKNIHDPNRERPLCPECGKTFSNVNILKRHLLTHLDIRPYECNICTRKFTQSGDLKIHKEKIHVKGSIRFQPVHYLELAKKRLSQLNSSKNSTVIYKDMPSLSIDTSVRHIDDLSNDSSVRQINGLPNDTSMRQIDGLPNDTSMRQTEDLPNDTSMGQIDDLPNDTTMRQIDDLPNDISIRQMDDLPNDTSVRQIDGLLNYTSMRQINDLNNENSLRQINDLPDDHYHEHI</sequence>
<dbReference type="PROSITE" id="PS00028">
    <property type="entry name" value="ZINC_FINGER_C2H2_1"/>
    <property type="match status" value="4"/>
</dbReference>
<feature type="region of interest" description="Disordered" evidence="7">
    <location>
        <begin position="470"/>
        <end position="489"/>
    </location>
</feature>
<evidence type="ECO:0000256" key="3">
    <source>
        <dbReference type="ARBA" id="ARBA00022771"/>
    </source>
</evidence>
<dbReference type="InterPro" id="IPR013087">
    <property type="entry name" value="Znf_C2H2_type"/>
</dbReference>
<dbReference type="PANTHER" id="PTHR16515:SF35">
    <property type="entry name" value="FEZ FAMILY ZINC FINGER PROTEIN 2"/>
    <property type="match status" value="1"/>
</dbReference>
<dbReference type="OrthoDB" id="6359871at2759"/>
<dbReference type="GO" id="GO:0005634">
    <property type="term" value="C:nucleus"/>
    <property type="evidence" value="ECO:0007669"/>
    <property type="project" value="TreeGrafter"/>
</dbReference>
<name>A0A8J1T7T2_OWEFU</name>
<protein>
    <submittedName>
        <fullName evidence="8">Uncharacterized protein</fullName>
    </submittedName>
</protein>
<keyword evidence="4" id="KW-0862">Zinc</keyword>
<dbReference type="AlphaFoldDB" id="A0A8J1T7T2"/>
<dbReference type="FunFam" id="3.30.160.60:FF:000100">
    <property type="entry name" value="Zinc finger 45-like"/>
    <property type="match status" value="1"/>
</dbReference>
<accession>A0A8J1T7T2</accession>
<evidence type="ECO:0000313" key="8">
    <source>
        <dbReference type="EMBL" id="CAH1783720.1"/>
    </source>
</evidence>
<dbReference type="Pfam" id="PF00096">
    <property type="entry name" value="zf-C2H2"/>
    <property type="match status" value="3"/>
</dbReference>
<keyword evidence="9" id="KW-1185">Reference proteome</keyword>
<keyword evidence="2" id="KW-0677">Repeat</keyword>
<dbReference type="Pfam" id="PF13894">
    <property type="entry name" value="zf-C2H2_4"/>
    <property type="match status" value="1"/>
</dbReference>
<reference evidence="8" key="1">
    <citation type="submission" date="2022-03" db="EMBL/GenBank/DDBJ databases">
        <authorList>
            <person name="Martin C."/>
        </authorList>
    </citation>
    <scope>NUCLEOTIDE SEQUENCE</scope>
</reference>
<dbReference type="Gene3D" id="2.170.270.10">
    <property type="entry name" value="SET domain"/>
    <property type="match status" value="1"/>
</dbReference>
<keyword evidence="5" id="KW-0805">Transcription regulation</keyword>
<dbReference type="PROSITE" id="PS50157">
    <property type="entry name" value="ZINC_FINGER_C2H2_2"/>
    <property type="match status" value="4"/>
</dbReference>
<dbReference type="FunFam" id="3.30.160.60:FF:000446">
    <property type="entry name" value="Zinc finger protein"/>
    <property type="match status" value="1"/>
</dbReference>
<keyword evidence="3" id="KW-0863">Zinc-finger</keyword>
<dbReference type="SUPFAM" id="SSF57667">
    <property type="entry name" value="beta-beta-alpha zinc fingers"/>
    <property type="match status" value="2"/>
</dbReference>
<dbReference type="InterPro" id="IPR046341">
    <property type="entry name" value="SET_dom_sf"/>
</dbReference>
<dbReference type="Pfam" id="PF21549">
    <property type="entry name" value="PRDM2_PR"/>
    <property type="match status" value="1"/>
</dbReference>
<feature type="compositionally biased region" description="Basic and acidic residues" evidence="7">
    <location>
        <begin position="476"/>
        <end position="489"/>
    </location>
</feature>